<feature type="transmembrane region" description="Helical" evidence="6">
    <location>
        <begin position="321"/>
        <end position="338"/>
    </location>
</feature>
<evidence type="ECO:0000313" key="8">
    <source>
        <dbReference type="EMBL" id="MBD7918119.1"/>
    </source>
</evidence>
<sequence>MSGGPGATAAAADLRLVPPAVTAWCAALAVVQAPQVVTRLAPVAGALLTVAAVGVLGAAVRHVRDRRERAGRRGPRHGPRAGGWYRTLPAVALAAATALVVLVSGAAAQQVRAPDVLLTAAADGGTVEVVGRVTSAPRQVGSGADPRVLLTVTASAVRVDGTWRRARAPVEVAAPAGAVLDAVVHVRGVAALTVRADRPAVRVRAREAPVVTAPPRAAHTWAARVRLGARDVARPLPPDVRGLLPAVTVGDTDGVPEDLVAAMRASGLAHVTAVSGAHFAILGTLVLAAAAAVGAPAPVRVAAAAAAGAALLLVVGPEPSVVRAAVMGGVGLVGLLAGRRAAGPAALSAAVVALLVAEPRLAVDVGFCLSVAATGGLVVLGGPLVERWSAGCGRDVAAVLAAPVAAQLGCLPVTLALWPTLGPWSVVANVAVVPAVAPATVLGLLAALLASPCPVVADVVAAGAGACCWWIAAVARWAAGLPGAALAWWPGVGGAVTATLVALSAAALALRRPPST</sequence>
<keyword evidence="9" id="KW-1185">Reference proteome</keyword>
<gene>
    <name evidence="8" type="ORF">H9657_07485</name>
</gene>
<dbReference type="NCBIfam" id="TIGR00360">
    <property type="entry name" value="ComEC_N-term"/>
    <property type="match status" value="1"/>
</dbReference>
<keyword evidence="2" id="KW-1003">Cell membrane</keyword>
<dbReference type="InterPro" id="IPR004477">
    <property type="entry name" value="ComEC_N"/>
</dbReference>
<feature type="transmembrane region" description="Helical" evidence="6">
    <location>
        <begin position="397"/>
        <end position="418"/>
    </location>
</feature>
<evidence type="ECO:0000259" key="7">
    <source>
        <dbReference type="Pfam" id="PF03772"/>
    </source>
</evidence>
<feature type="transmembrane region" description="Helical" evidence="6">
    <location>
        <begin position="424"/>
        <end position="448"/>
    </location>
</feature>
<feature type="transmembrane region" description="Helical" evidence="6">
    <location>
        <begin position="297"/>
        <end position="315"/>
    </location>
</feature>
<proteinExistence type="predicted"/>
<evidence type="ECO:0000256" key="4">
    <source>
        <dbReference type="ARBA" id="ARBA00022989"/>
    </source>
</evidence>
<keyword evidence="5 6" id="KW-0472">Membrane</keyword>
<feature type="domain" description="ComEC/Rec2-related protein" evidence="7">
    <location>
        <begin position="248"/>
        <end position="508"/>
    </location>
</feature>
<feature type="transmembrane region" description="Helical" evidence="6">
    <location>
        <begin position="369"/>
        <end position="385"/>
    </location>
</feature>
<dbReference type="Proteomes" id="UP000604241">
    <property type="component" value="Unassembled WGS sequence"/>
</dbReference>
<feature type="transmembrane region" description="Helical" evidence="6">
    <location>
        <begin position="487"/>
        <end position="510"/>
    </location>
</feature>
<dbReference type="InterPro" id="IPR052159">
    <property type="entry name" value="Competence_DNA_uptake"/>
</dbReference>
<dbReference type="PANTHER" id="PTHR30619">
    <property type="entry name" value="DNA INTERNALIZATION/COMPETENCE PROTEIN COMEC/REC2"/>
    <property type="match status" value="1"/>
</dbReference>
<dbReference type="PANTHER" id="PTHR30619:SF7">
    <property type="entry name" value="BETA-LACTAMASE DOMAIN PROTEIN"/>
    <property type="match status" value="1"/>
</dbReference>
<reference evidence="8 9" key="1">
    <citation type="submission" date="2020-08" db="EMBL/GenBank/DDBJ databases">
        <title>A Genomic Blueprint of the Chicken Gut Microbiome.</title>
        <authorList>
            <person name="Gilroy R."/>
            <person name="Ravi A."/>
            <person name="Getino M."/>
            <person name="Pursley I."/>
            <person name="Horton D.L."/>
            <person name="Alikhan N.-F."/>
            <person name="Baker D."/>
            <person name="Gharbi K."/>
            <person name="Hall N."/>
            <person name="Watson M."/>
            <person name="Adriaenssens E.M."/>
            <person name="Foster-Nyarko E."/>
            <person name="Jarju S."/>
            <person name="Secka A."/>
            <person name="Antonio M."/>
            <person name="Oren A."/>
            <person name="Chaudhuri R."/>
            <person name="La Ragione R.M."/>
            <person name="Hildebrand F."/>
            <person name="Pallen M.J."/>
        </authorList>
    </citation>
    <scope>NUCLEOTIDE SEQUENCE [LARGE SCALE GENOMIC DNA]</scope>
    <source>
        <strain evidence="8 9">Sa3CUA2</strain>
    </source>
</reference>
<evidence type="ECO:0000313" key="9">
    <source>
        <dbReference type="Proteomes" id="UP000604241"/>
    </source>
</evidence>
<evidence type="ECO:0000256" key="3">
    <source>
        <dbReference type="ARBA" id="ARBA00022692"/>
    </source>
</evidence>
<accession>A0ABR8QCG8</accession>
<dbReference type="RefSeq" id="WP_191781971.1">
    <property type="nucleotide sequence ID" value="NZ_JACSQV010000005.1"/>
</dbReference>
<evidence type="ECO:0000256" key="6">
    <source>
        <dbReference type="SAM" id="Phobius"/>
    </source>
</evidence>
<feature type="transmembrane region" description="Helical" evidence="6">
    <location>
        <begin position="268"/>
        <end position="290"/>
    </location>
</feature>
<comment type="caution">
    <text evidence="8">The sequence shown here is derived from an EMBL/GenBank/DDBJ whole genome shotgun (WGS) entry which is preliminary data.</text>
</comment>
<comment type="subcellular location">
    <subcellularLocation>
        <location evidence="1">Cell membrane</location>
        <topology evidence="1">Multi-pass membrane protein</topology>
    </subcellularLocation>
</comment>
<keyword evidence="4 6" id="KW-1133">Transmembrane helix</keyword>
<dbReference type="Pfam" id="PF03772">
    <property type="entry name" value="Competence"/>
    <property type="match status" value="1"/>
</dbReference>
<organism evidence="8 9">
    <name type="scientific">Cellulomonas avistercoris</name>
    <dbReference type="NCBI Taxonomy" id="2762242"/>
    <lineage>
        <taxon>Bacteria</taxon>
        <taxon>Bacillati</taxon>
        <taxon>Actinomycetota</taxon>
        <taxon>Actinomycetes</taxon>
        <taxon>Micrococcales</taxon>
        <taxon>Cellulomonadaceae</taxon>
        <taxon>Cellulomonas</taxon>
    </lineage>
</organism>
<keyword evidence="3 6" id="KW-0812">Transmembrane</keyword>
<evidence type="ECO:0000256" key="5">
    <source>
        <dbReference type="ARBA" id="ARBA00023136"/>
    </source>
</evidence>
<evidence type="ECO:0000256" key="1">
    <source>
        <dbReference type="ARBA" id="ARBA00004651"/>
    </source>
</evidence>
<feature type="transmembrane region" description="Helical" evidence="6">
    <location>
        <begin position="455"/>
        <end position="475"/>
    </location>
</feature>
<evidence type="ECO:0000256" key="2">
    <source>
        <dbReference type="ARBA" id="ARBA00022475"/>
    </source>
</evidence>
<protein>
    <submittedName>
        <fullName evidence="8">ComEC/Rec2 family competence protein</fullName>
    </submittedName>
</protein>
<dbReference type="EMBL" id="JACSQV010000005">
    <property type="protein sequence ID" value="MBD7918119.1"/>
    <property type="molecule type" value="Genomic_DNA"/>
</dbReference>
<feature type="transmembrane region" description="Helical" evidence="6">
    <location>
        <begin position="40"/>
        <end position="63"/>
    </location>
</feature>
<name>A0ABR8QCG8_9CELL</name>